<dbReference type="GO" id="GO:0003886">
    <property type="term" value="F:DNA (cytosine-5-)-methyltransferase activity"/>
    <property type="evidence" value="ECO:0007669"/>
    <property type="project" value="UniProtKB-EC"/>
</dbReference>
<keyword evidence="2 7" id="KW-0489">Methyltransferase</keyword>
<feature type="active site" evidence="7">
    <location>
        <position position="96"/>
    </location>
</feature>
<protein>
    <recommendedName>
        <fullName evidence="1">DNA (cytosine-5-)-methyltransferase</fullName>
        <ecNumber evidence="1">2.1.1.37</ecNumber>
    </recommendedName>
</protein>
<evidence type="ECO:0000256" key="6">
    <source>
        <dbReference type="ARBA" id="ARBA00047422"/>
    </source>
</evidence>
<dbReference type="AlphaFoldDB" id="A0AAI8CFV4"/>
<dbReference type="RefSeq" id="WP_138424904.1">
    <property type="nucleotide sequence ID" value="NZ_CP010992.1"/>
</dbReference>
<keyword evidence="5" id="KW-0680">Restriction system</keyword>
<dbReference type="Pfam" id="PF00145">
    <property type="entry name" value="DNA_methylase"/>
    <property type="match status" value="1"/>
</dbReference>
<comment type="similarity">
    <text evidence="7">Belongs to the class I-like SAM-binding methyltransferase superfamily. C5-methyltransferase family.</text>
</comment>
<dbReference type="GO" id="GO:0003677">
    <property type="term" value="F:DNA binding"/>
    <property type="evidence" value="ECO:0007669"/>
    <property type="project" value="TreeGrafter"/>
</dbReference>
<keyword evidence="3 7" id="KW-0808">Transferase</keyword>
<dbReference type="PANTHER" id="PTHR10629">
    <property type="entry name" value="CYTOSINE-SPECIFIC METHYLTRANSFERASE"/>
    <property type="match status" value="1"/>
</dbReference>
<evidence type="ECO:0000256" key="1">
    <source>
        <dbReference type="ARBA" id="ARBA00011975"/>
    </source>
</evidence>
<dbReference type="Gene3D" id="3.40.50.150">
    <property type="entry name" value="Vaccinia Virus protein VP39"/>
    <property type="match status" value="1"/>
</dbReference>
<dbReference type="InterPro" id="IPR018117">
    <property type="entry name" value="C5_DNA_meth_AS"/>
</dbReference>
<dbReference type="PROSITE" id="PS51679">
    <property type="entry name" value="SAM_MT_C5"/>
    <property type="match status" value="1"/>
</dbReference>
<proteinExistence type="inferred from homology"/>
<dbReference type="EC" id="2.1.1.37" evidence="1"/>
<evidence type="ECO:0000313" key="9">
    <source>
        <dbReference type="Proteomes" id="UP000304840"/>
    </source>
</evidence>
<sequence length="348" mass="39677">MKKLEYDWTKTNSYPVQNGLKVFGTFVCGGGSTMGYKLAGFEHLGGVEIDKRMATIYRTNHNPKYFYLEDIRDFNKRTDLPSELYNLDILDGSPPCSTFSMSGNREADWGKEKVFKEGQKKQTLDDLVFVYCDTIAKLRPKVAILENVCGIVAGRAKAYTIEICNRLDAIGYDVQIFQLNSTTMGVPQARERIFFVARRKDIGLPKLTLNFNEKPIFFGDVADKGSTSHKTLWDSIDKRWPYIEVGDQSLKFADAKYRKLNTYNAFFSTAILYDNVVMPTLTSNGTTVYYNEKRNLNDKEYIRVSSFPSDFDFCGSDVRYVCGMSVPPLMTARIAGEIKTQWFQSNTM</sequence>
<dbReference type="PROSITE" id="PS00094">
    <property type="entry name" value="C5_MTASE_1"/>
    <property type="match status" value="1"/>
</dbReference>
<evidence type="ECO:0000256" key="7">
    <source>
        <dbReference type="PROSITE-ProRule" id="PRU01016"/>
    </source>
</evidence>
<dbReference type="GO" id="GO:0009307">
    <property type="term" value="P:DNA restriction-modification system"/>
    <property type="evidence" value="ECO:0007669"/>
    <property type="project" value="UniProtKB-KW"/>
</dbReference>
<dbReference type="InterPro" id="IPR029063">
    <property type="entry name" value="SAM-dependent_MTases_sf"/>
</dbReference>
<evidence type="ECO:0000313" key="8">
    <source>
        <dbReference type="EMBL" id="AMO19401.1"/>
    </source>
</evidence>
<dbReference type="PANTHER" id="PTHR10629:SF52">
    <property type="entry name" value="DNA (CYTOSINE-5)-METHYLTRANSFERASE 1"/>
    <property type="match status" value="1"/>
</dbReference>
<evidence type="ECO:0000256" key="2">
    <source>
        <dbReference type="ARBA" id="ARBA00022603"/>
    </source>
</evidence>
<dbReference type="PRINTS" id="PR00105">
    <property type="entry name" value="C5METTRFRASE"/>
</dbReference>
<reference evidence="9" key="1">
    <citation type="submission" date="2016-03" db="EMBL/GenBank/DDBJ databases">
        <title>Flavobacterium columnare strain B185, complete genome.</title>
        <authorList>
            <person name="Sundberg L.-R."/>
            <person name="Papponen P."/>
            <person name="Laanto E."/>
        </authorList>
    </citation>
    <scope>NUCLEOTIDE SEQUENCE [LARGE SCALE GENOMIC DNA]</scope>
    <source>
        <strain evidence="9">B185</strain>
    </source>
</reference>
<keyword evidence="4 7" id="KW-0949">S-adenosyl-L-methionine</keyword>
<dbReference type="Gene3D" id="3.90.120.10">
    <property type="entry name" value="DNA Methylase, subunit A, domain 2"/>
    <property type="match status" value="1"/>
</dbReference>
<organism evidence="8 9">
    <name type="scientific">Flavobacterium columnare</name>
    <dbReference type="NCBI Taxonomy" id="996"/>
    <lineage>
        <taxon>Bacteria</taxon>
        <taxon>Pseudomonadati</taxon>
        <taxon>Bacteroidota</taxon>
        <taxon>Flavobacteriia</taxon>
        <taxon>Flavobacteriales</taxon>
        <taxon>Flavobacteriaceae</taxon>
        <taxon>Flavobacterium</taxon>
    </lineage>
</organism>
<evidence type="ECO:0000256" key="5">
    <source>
        <dbReference type="ARBA" id="ARBA00022747"/>
    </source>
</evidence>
<dbReference type="REBASE" id="139460">
    <property type="entry name" value="M1.Fco185ORF2710P"/>
</dbReference>
<reference evidence="8 9" key="2">
    <citation type="submission" date="2019-05" db="EMBL/GenBank/DDBJ databases">
        <authorList>
            <person name="Ravantti J.J."/>
        </authorList>
    </citation>
    <scope>NUCLEOTIDE SEQUENCE [LARGE SCALE GENOMIC DNA]</scope>
    <source>
        <strain evidence="8 9">B185</strain>
    </source>
</reference>
<accession>A0AAI8CFV4</accession>
<dbReference type="EMBL" id="CP010992">
    <property type="protein sequence ID" value="AMO19401.1"/>
    <property type="molecule type" value="Genomic_DNA"/>
</dbReference>
<dbReference type="GO" id="GO:0032259">
    <property type="term" value="P:methylation"/>
    <property type="evidence" value="ECO:0007669"/>
    <property type="project" value="UniProtKB-KW"/>
</dbReference>
<dbReference type="GO" id="GO:0044027">
    <property type="term" value="P:negative regulation of gene expression via chromosomal CpG island methylation"/>
    <property type="evidence" value="ECO:0007669"/>
    <property type="project" value="TreeGrafter"/>
</dbReference>
<name>A0AAI8CFV4_9FLAO</name>
<dbReference type="SUPFAM" id="SSF53335">
    <property type="entry name" value="S-adenosyl-L-methionine-dependent methyltransferases"/>
    <property type="match status" value="1"/>
</dbReference>
<dbReference type="Proteomes" id="UP000304840">
    <property type="component" value="Chromosome"/>
</dbReference>
<comment type="catalytic activity">
    <reaction evidence="6">
        <text>a 2'-deoxycytidine in DNA + S-adenosyl-L-methionine = a 5-methyl-2'-deoxycytidine in DNA + S-adenosyl-L-homocysteine + H(+)</text>
        <dbReference type="Rhea" id="RHEA:13681"/>
        <dbReference type="Rhea" id="RHEA-COMP:11369"/>
        <dbReference type="Rhea" id="RHEA-COMP:11370"/>
        <dbReference type="ChEBI" id="CHEBI:15378"/>
        <dbReference type="ChEBI" id="CHEBI:57856"/>
        <dbReference type="ChEBI" id="CHEBI:59789"/>
        <dbReference type="ChEBI" id="CHEBI:85452"/>
        <dbReference type="ChEBI" id="CHEBI:85454"/>
        <dbReference type="EC" id="2.1.1.37"/>
    </reaction>
</comment>
<evidence type="ECO:0000256" key="4">
    <source>
        <dbReference type="ARBA" id="ARBA00022691"/>
    </source>
</evidence>
<gene>
    <name evidence="8" type="ORF">UN65_02710</name>
</gene>
<dbReference type="InterPro" id="IPR050390">
    <property type="entry name" value="C5-Methyltransferase"/>
</dbReference>
<dbReference type="InterPro" id="IPR001525">
    <property type="entry name" value="C5_MeTfrase"/>
</dbReference>
<evidence type="ECO:0000256" key="3">
    <source>
        <dbReference type="ARBA" id="ARBA00022679"/>
    </source>
</evidence>